<keyword evidence="8" id="KW-0282">Flagellum</keyword>
<comment type="similarity">
    <text evidence="2 4">Belongs to the flagella basal body rod proteins family.</text>
</comment>
<sequence>MNGVFQIGATGLRSQERALEIAANNIANLNTPGFKRAQIRFGELVTTAGVDPLKQTTAERLVGAGVAAEDAGRDFTGGEIRRTGAPLDLAVDGDGLIEVLGPDGRFLLWRGGRLSVDADGLLTNQAGLPLRALITIPEGAKELKISSTGVVTAVLPDSTAPVELGRIDLVLVQADRGLKPIGDGLYEALDPRALKTMVPGEDGAGHLAQGAVEASNVELSSEMVALLMLQRAYAANAQVLQAGDQLMAIANGLKR</sequence>
<dbReference type="Proteomes" id="UP001549313">
    <property type="component" value="Unassembled WGS sequence"/>
</dbReference>
<reference evidence="8 9" key="1">
    <citation type="submission" date="2024-06" db="EMBL/GenBank/DDBJ databases">
        <title>Sorghum-associated microbial communities from plants grown in Nebraska, USA.</title>
        <authorList>
            <person name="Schachtman D."/>
        </authorList>
    </citation>
    <scope>NUCLEOTIDE SEQUENCE [LARGE SCALE GENOMIC DNA]</scope>
    <source>
        <strain evidence="8 9">2814</strain>
    </source>
</reference>
<keyword evidence="8" id="KW-0969">Cilium</keyword>
<dbReference type="InterPro" id="IPR001444">
    <property type="entry name" value="Flag_bb_rod_N"/>
</dbReference>
<evidence type="ECO:0000259" key="5">
    <source>
        <dbReference type="Pfam" id="PF00460"/>
    </source>
</evidence>
<dbReference type="InterPro" id="IPR053967">
    <property type="entry name" value="LlgE_F_G-like_D1"/>
</dbReference>
<evidence type="ECO:0000256" key="1">
    <source>
        <dbReference type="ARBA" id="ARBA00004117"/>
    </source>
</evidence>
<evidence type="ECO:0000256" key="4">
    <source>
        <dbReference type="RuleBase" id="RU362116"/>
    </source>
</evidence>
<keyword evidence="9" id="KW-1185">Reference proteome</keyword>
<gene>
    <name evidence="8" type="ORF">ABIE19_000477</name>
</gene>
<name>A0ABV2R7K6_9CAUL</name>
<feature type="domain" description="Flagellar basal-body/hook protein C-terminal" evidence="6">
    <location>
        <begin position="208"/>
        <end position="253"/>
    </location>
</feature>
<accession>A0ABV2R7K6</accession>
<dbReference type="InterPro" id="IPR010930">
    <property type="entry name" value="Flg_bb/hook_C_dom"/>
</dbReference>
<dbReference type="InterPro" id="IPR037925">
    <property type="entry name" value="FlgE/F/G-like"/>
</dbReference>
<evidence type="ECO:0000256" key="2">
    <source>
        <dbReference type="ARBA" id="ARBA00009677"/>
    </source>
</evidence>
<dbReference type="RefSeq" id="WP_354087515.1">
    <property type="nucleotide sequence ID" value="NZ_JBEPTF010000001.1"/>
</dbReference>
<keyword evidence="3 4" id="KW-0975">Bacterial flagellum</keyword>
<keyword evidence="8" id="KW-0966">Cell projection</keyword>
<dbReference type="PANTHER" id="PTHR30435:SF19">
    <property type="entry name" value="FLAGELLAR BASAL-BODY ROD PROTEIN FLGG"/>
    <property type="match status" value="1"/>
</dbReference>
<dbReference type="Pfam" id="PF06429">
    <property type="entry name" value="Flg_bbr_C"/>
    <property type="match status" value="1"/>
</dbReference>
<dbReference type="Pfam" id="PF00460">
    <property type="entry name" value="Flg_bb_rod"/>
    <property type="match status" value="1"/>
</dbReference>
<dbReference type="EMBL" id="JBEPTF010000001">
    <property type="protein sequence ID" value="MET4682568.1"/>
    <property type="molecule type" value="Genomic_DNA"/>
</dbReference>
<dbReference type="SUPFAM" id="SSF117143">
    <property type="entry name" value="Flagellar hook protein flgE"/>
    <property type="match status" value="1"/>
</dbReference>
<comment type="subcellular location">
    <subcellularLocation>
        <location evidence="1 4">Bacterial flagellum basal body</location>
    </subcellularLocation>
</comment>
<evidence type="ECO:0000313" key="8">
    <source>
        <dbReference type="EMBL" id="MET4682568.1"/>
    </source>
</evidence>
<evidence type="ECO:0000259" key="6">
    <source>
        <dbReference type="Pfam" id="PF06429"/>
    </source>
</evidence>
<feature type="domain" description="Flagellar hook protein FlgE/F/G-like D1" evidence="7">
    <location>
        <begin position="90"/>
        <end position="153"/>
    </location>
</feature>
<proteinExistence type="inferred from homology"/>
<dbReference type="NCBIfam" id="TIGR03506">
    <property type="entry name" value="FlgEFG_subfam"/>
    <property type="match status" value="1"/>
</dbReference>
<dbReference type="Pfam" id="PF22692">
    <property type="entry name" value="LlgE_F_G_D1"/>
    <property type="match status" value="1"/>
</dbReference>
<dbReference type="InterPro" id="IPR020013">
    <property type="entry name" value="Flagellar_FlgE/F/G"/>
</dbReference>
<dbReference type="PANTHER" id="PTHR30435">
    <property type="entry name" value="FLAGELLAR PROTEIN"/>
    <property type="match status" value="1"/>
</dbReference>
<comment type="caution">
    <text evidence="8">The sequence shown here is derived from an EMBL/GenBank/DDBJ whole genome shotgun (WGS) entry which is preliminary data.</text>
</comment>
<evidence type="ECO:0000259" key="7">
    <source>
        <dbReference type="Pfam" id="PF22692"/>
    </source>
</evidence>
<evidence type="ECO:0000256" key="3">
    <source>
        <dbReference type="ARBA" id="ARBA00023143"/>
    </source>
</evidence>
<feature type="domain" description="Flagellar basal body rod protein N-terminal" evidence="5">
    <location>
        <begin position="6"/>
        <end position="35"/>
    </location>
</feature>
<protein>
    <submittedName>
        <fullName evidence="8">Flagellar basal-body rod protein FlgG</fullName>
    </submittedName>
</protein>
<organism evidence="8 9">
    <name type="scientific">Brevundimonas faecalis</name>
    <dbReference type="NCBI Taxonomy" id="947378"/>
    <lineage>
        <taxon>Bacteria</taxon>
        <taxon>Pseudomonadati</taxon>
        <taxon>Pseudomonadota</taxon>
        <taxon>Alphaproteobacteria</taxon>
        <taxon>Caulobacterales</taxon>
        <taxon>Caulobacteraceae</taxon>
        <taxon>Brevundimonas</taxon>
    </lineage>
</organism>
<evidence type="ECO:0000313" key="9">
    <source>
        <dbReference type="Proteomes" id="UP001549313"/>
    </source>
</evidence>